<comment type="caution">
    <text evidence="2">The sequence shown here is derived from an EMBL/GenBank/DDBJ whole genome shotgun (WGS) entry which is preliminary data.</text>
</comment>
<protein>
    <submittedName>
        <fullName evidence="2">Ribosomal protein L22</fullName>
    </submittedName>
</protein>
<evidence type="ECO:0000313" key="3">
    <source>
        <dbReference type="Proteomes" id="UP000033870"/>
    </source>
</evidence>
<keyword evidence="2" id="KW-0689">Ribosomal protein</keyword>
<dbReference type="Proteomes" id="UP000033870">
    <property type="component" value="Unassembled WGS sequence"/>
</dbReference>
<keyword evidence="1" id="KW-0812">Transmembrane</keyword>
<feature type="transmembrane region" description="Helical" evidence="1">
    <location>
        <begin position="39"/>
        <end position="59"/>
    </location>
</feature>
<keyword evidence="1" id="KW-1133">Transmembrane helix</keyword>
<proteinExistence type="predicted"/>
<organism evidence="2 3">
    <name type="scientific">Candidatus Magasanikbacteria bacterium GW2011_GWA2_56_11</name>
    <dbReference type="NCBI Taxonomy" id="1619044"/>
    <lineage>
        <taxon>Bacteria</taxon>
        <taxon>Candidatus Magasanikiibacteriota</taxon>
    </lineage>
</organism>
<keyword evidence="1" id="KW-0472">Membrane</keyword>
<evidence type="ECO:0000256" key="1">
    <source>
        <dbReference type="SAM" id="Phobius"/>
    </source>
</evidence>
<keyword evidence="2" id="KW-0687">Ribonucleoprotein</keyword>
<dbReference type="EMBL" id="LCRX01000011">
    <property type="protein sequence ID" value="KKW42054.1"/>
    <property type="molecule type" value="Genomic_DNA"/>
</dbReference>
<gene>
    <name evidence="2" type="ORF">UY92_C0011G0076</name>
</gene>
<dbReference type="STRING" id="1619044.UY92_C0011G0076"/>
<dbReference type="AlphaFoldDB" id="A0A0G2B9B6"/>
<reference evidence="2 3" key="1">
    <citation type="journal article" date="2015" name="Nature">
        <title>rRNA introns, odd ribosomes, and small enigmatic genomes across a large radiation of phyla.</title>
        <authorList>
            <person name="Brown C.T."/>
            <person name="Hug L.A."/>
            <person name="Thomas B.C."/>
            <person name="Sharon I."/>
            <person name="Castelle C.J."/>
            <person name="Singh A."/>
            <person name="Wilkins M.J."/>
            <person name="Williams K.H."/>
            <person name="Banfield J.F."/>
        </authorList>
    </citation>
    <scope>NUCLEOTIDE SEQUENCE [LARGE SCALE GENOMIC DNA]</scope>
</reference>
<accession>A0A0G2B9B6</accession>
<dbReference type="GO" id="GO:0005840">
    <property type="term" value="C:ribosome"/>
    <property type="evidence" value="ECO:0007669"/>
    <property type="project" value="UniProtKB-KW"/>
</dbReference>
<name>A0A0G2B9B6_9BACT</name>
<feature type="transmembrane region" description="Helical" evidence="1">
    <location>
        <begin position="12"/>
        <end position="33"/>
    </location>
</feature>
<evidence type="ECO:0000313" key="2">
    <source>
        <dbReference type="EMBL" id="KKW42054.1"/>
    </source>
</evidence>
<sequence length="61" mass="6838">MNIFKTASYSWWQIGLLKFALLSIGLAIGAYWPAVFLPYAVWLAALGALLGLYLAYAWIKQ</sequence>